<dbReference type="InterPro" id="IPR027417">
    <property type="entry name" value="P-loop_NTPase"/>
</dbReference>
<feature type="compositionally biased region" description="Basic and acidic residues" evidence="1">
    <location>
        <begin position="366"/>
        <end position="379"/>
    </location>
</feature>
<feature type="region of interest" description="Disordered" evidence="1">
    <location>
        <begin position="351"/>
        <end position="379"/>
    </location>
</feature>
<evidence type="ECO:0000313" key="4">
    <source>
        <dbReference type="EMBL" id="CRL65219.1"/>
    </source>
</evidence>
<dbReference type="PROSITE" id="PS51194">
    <property type="entry name" value="HELICASE_CTER"/>
    <property type="match status" value="1"/>
</dbReference>
<name>A0A0G4QHV3_9GAMM</name>
<proteinExistence type="predicted"/>
<dbReference type="InterPro" id="IPR001650">
    <property type="entry name" value="Helicase_C-like"/>
</dbReference>
<dbReference type="PANTHER" id="PTHR47396">
    <property type="entry name" value="TYPE I RESTRICTION ENZYME ECOKI R PROTEIN"/>
    <property type="match status" value="1"/>
</dbReference>
<dbReference type="GO" id="GO:0005524">
    <property type="term" value="F:ATP binding"/>
    <property type="evidence" value="ECO:0007669"/>
    <property type="project" value="InterPro"/>
</dbReference>
<dbReference type="Pfam" id="PF04851">
    <property type="entry name" value="ResIII"/>
    <property type="match status" value="1"/>
</dbReference>
<dbReference type="EMBL" id="CVRY01000008">
    <property type="protein sequence ID" value="CRL65219.1"/>
    <property type="molecule type" value="Genomic_DNA"/>
</dbReference>
<feature type="domain" description="Helicase ATP-binding" evidence="2">
    <location>
        <begin position="18"/>
        <end position="166"/>
    </location>
</feature>
<dbReference type="PROSITE" id="PS51192">
    <property type="entry name" value="HELICASE_ATP_BIND_1"/>
    <property type="match status" value="1"/>
</dbReference>
<dbReference type="GO" id="GO:0005829">
    <property type="term" value="C:cytosol"/>
    <property type="evidence" value="ECO:0007669"/>
    <property type="project" value="TreeGrafter"/>
</dbReference>
<dbReference type="SMART" id="SM00490">
    <property type="entry name" value="HELICc"/>
    <property type="match status" value="1"/>
</dbReference>
<dbReference type="SMART" id="SM00487">
    <property type="entry name" value="DEXDc"/>
    <property type="match status" value="1"/>
</dbReference>
<sequence>MLTITPNFAQERGLTMLRQAWKQNRTFMIYSPTGSGKTALAAFITDGHIQRGMRVMFLVPYTILIDQTASRFIEYGLPAEEISYVWRDHPNYDPTRLIQIASADTVIRRDFPDNIDLLIIDEAHLRRKKILEVISESEFKVIGLSGTPFAPFLGHYYETLIKPTTMKELIKRGDLSSYEFYAPTKPDLSKVKSSSNAEFGSDYKEAEIAEIMSGADLVGDIVDNWLVNGRNLPTICFCVTVSHANFVTVEFNRAGVNAEVITADTPHDERQIIIHRFEQGATKVLVSVGTLIAGFDSDVRCIIYARPTKSEIRWCQAIGRGLRTAPGKETCLIFDHSGSVHRLGYPDDIEYDELPTKNDGMNESSSSREQEKREKKPKECSSCHYMKPAGVYVCPKCGFKPLVGEDIDVDTSRNIKKLNKKERAYTREDKQSWWSQLKYYQNQRATQGKPISDGWVSNTFKDKFGVWPQGFHNTPQEITPEVSNFIKYKQIAFAKSRKKAQVNIQNLRTQISHQPQQGGLL</sequence>
<dbReference type="PANTHER" id="PTHR47396:SF1">
    <property type="entry name" value="ATP-DEPENDENT HELICASE IRC3-RELATED"/>
    <property type="match status" value="1"/>
</dbReference>
<dbReference type="GO" id="GO:0003677">
    <property type="term" value="F:DNA binding"/>
    <property type="evidence" value="ECO:0007669"/>
    <property type="project" value="InterPro"/>
</dbReference>
<dbReference type="Pfam" id="PF00271">
    <property type="entry name" value="Helicase_C"/>
    <property type="match status" value="1"/>
</dbReference>
<feature type="domain" description="Helicase C-terminal" evidence="3">
    <location>
        <begin position="221"/>
        <end position="362"/>
    </location>
</feature>
<reference evidence="5" key="1">
    <citation type="submission" date="2015-06" db="EMBL/GenBank/DDBJ databases">
        <authorList>
            <person name="Urmite Genomes"/>
        </authorList>
    </citation>
    <scope>NUCLEOTIDE SEQUENCE [LARGE SCALE GENOMIC DNA]</scope>
    <source>
        <strain evidence="5">CSUR P1867</strain>
    </source>
</reference>
<dbReference type="SUPFAM" id="SSF52540">
    <property type="entry name" value="P-loop containing nucleoside triphosphate hydrolases"/>
    <property type="match status" value="1"/>
</dbReference>
<evidence type="ECO:0000256" key="1">
    <source>
        <dbReference type="SAM" id="MobiDB-lite"/>
    </source>
</evidence>
<dbReference type="InterPro" id="IPR014001">
    <property type="entry name" value="Helicase_ATP-bd"/>
</dbReference>
<dbReference type="InterPro" id="IPR050742">
    <property type="entry name" value="Helicase_Restrict-Modif_Enz"/>
</dbReference>
<dbReference type="AlphaFoldDB" id="A0A0G4QHV3"/>
<accession>A0A0G4QHV3</accession>
<gene>
    <name evidence="4" type="ORF">BN1804_03387</name>
</gene>
<organism evidence="4 5">
    <name type="scientific">Proteus penneri</name>
    <dbReference type="NCBI Taxonomy" id="102862"/>
    <lineage>
        <taxon>Bacteria</taxon>
        <taxon>Pseudomonadati</taxon>
        <taxon>Pseudomonadota</taxon>
        <taxon>Gammaproteobacteria</taxon>
        <taxon>Enterobacterales</taxon>
        <taxon>Morganellaceae</taxon>
        <taxon>Proteus</taxon>
    </lineage>
</organism>
<evidence type="ECO:0000259" key="3">
    <source>
        <dbReference type="PROSITE" id="PS51194"/>
    </source>
</evidence>
<dbReference type="Proteomes" id="UP000183920">
    <property type="component" value="Unassembled WGS sequence"/>
</dbReference>
<evidence type="ECO:0000313" key="5">
    <source>
        <dbReference type="Proteomes" id="UP000183920"/>
    </source>
</evidence>
<dbReference type="InterPro" id="IPR006935">
    <property type="entry name" value="Helicase/UvrB_N"/>
</dbReference>
<dbReference type="RefSeq" id="WP_072065066.1">
    <property type="nucleotide sequence ID" value="NZ_CVRY01000008.1"/>
</dbReference>
<evidence type="ECO:0000259" key="2">
    <source>
        <dbReference type="PROSITE" id="PS51192"/>
    </source>
</evidence>
<dbReference type="GO" id="GO:0016787">
    <property type="term" value="F:hydrolase activity"/>
    <property type="evidence" value="ECO:0007669"/>
    <property type="project" value="InterPro"/>
</dbReference>
<dbReference type="Gene3D" id="3.40.50.300">
    <property type="entry name" value="P-loop containing nucleotide triphosphate hydrolases"/>
    <property type="match status" value="2"/>
</dbReference>
<protein>
    <submittedName>
        <fullName evidence="4">Type III restriction enzyme, res subunit</fullName>
    </submittedName>
</protein>